<comment type="caution">
    <text evidence="2">The sequence shown here is derived from an EMBL/GenBank/DDBJ whole genome shotgun (WGS) entry which is preliminary data.</text>
</comment>
<proteinExistence type="predicted"/>
<dbReference type="Pfam" id="PF01476">
    <property type="entry name" value="LysM"/>
    <property type="match status" value="1"/>
</dbReference>
<dbReference type="CDD" id="cd00118">
    <property type="entry name" value="LysM"/>
    <property type="match status" value="1"/>
</dbReference>
<dbReference type="InterPro" id="IPR024300">
    <property type="entry name" value="SipL_SPOCS_dom"/>
</dbReference>
<accession>A0A2T3FR82</accession>
<dbReference type="Pfam" id="PF12673">
    <property type="entry name" value="SipL"/>
    <property type="match status" value="3"/>
</dbReference>
<evidence type="ECO:0000313" key="2">
    <source>
        <dbReference type="EMBL" id="PST37771.1"/>
    </source>
</evidence>
<organism evidence="2 3">
    <name type="scientific">Clostridium fessum</name>
    <dbReference type="NCBI Taxonomy" id="2126740"/>
    <lineage>
        <taxon>Bacteria</taxon>
        <taxon>Bacillati</taxon>
        <taxon>Bacillota</taxon>
        <taxon>Clostridia</taxon>
        <taxon>Eubacteriales</taxon>
        <taxon>Clostridiaceae</taxon>
        <taxon>Clostridium</taxon>
    </lineage>
</organism>
<protein>
    <submittedName>
        <fullName evidence="2">Peptidoglycan-binding protein</fullName>
    </submittedName>
</protein>
<feature type="domain" description="LysM" evidence="1">
    <location>
        <begin position="470"/>
        <end position="513"/>
    </location>
</feature>
<dbReference type="PROSITE" id="PS51782">
    <property type="entry name" value="LYSM"/>
    <property type="match status" value="1"/>
</dbReference>
<dbReference type="SMART" id="SM00257">
    <property type="entry name" value="LysM"/>
    <property type="match status" value="1"/>
</dbReference>
<dbReference type="Gene3D" id="3.10.350.10">
    <property type="entry name" value="LysM domain"/>
    <property type="match status" value="1"/>
</dbReference>
<dbReference type="SUPFAM" id="SSF54106">
    <property type="entry name" value="LysM domain"/>
    <property type="match status" value="1"/>
</dbReference>
<dbReference type="Proteomes" id="UP000241048">
    <property type="component" value="Unassembled WGS sequence"/>
</dbReference>
<gene>
    <name evidence="2" type="ORF">C7U56_07850</name>
</gene>
<name>A0A2T3FR82_9CLOT</name>
<dbReference type="InterPro" id="IPR018392">
    <property type="entry name" value="LysM"/>
</dbReference>
<dbReference type="InterPro" id="IPR036779">
    <property type="entry name" value="LysM_dom_sf"/>
</dbReference>
<sequence length="523" mass="58015">MIELIKKEIHMNRQRGTAVSQLTLDDDFIVPDALDDAVQILLSDGEVQIENSRIQGEKVLIRGKLVFRVLYRRESGGLQAMGGEIPFEETVNVPELSERDYTQIVWNIEDLNITMIHSRKLSAKAVLTLTVRAESRVDAQAAADVETDDAGLQVLKRSVPAATLAVRRKDIYRVREEVSVSANKPNIETILWQEMRLRDVSVRPLDGKLHLDGELSVFLIYSGEGEHTPVQWLEESIPFSGEVELSEAVEEMIPAVGVRILHAEADKKPDSDGEMREVEVEAVLELDIRLYKEESVELLSDLYSTGCEVVSEQGEVCFDRLLTRNSCKMRVGGSVSFQKPDRILQICHSSGIVRLDESRPSENGLAIEGVLEVSLLYLTDDDAAPVGAISEVLPFSGTVEAEGIREDCVWQLNLGLEQLGAVMLGGGEAEVKAQLTVELLVFQPMQEEVVTSVQTQPFDLKRWEQQPGIVGYIVQPGDSLWKIAKKFHTTVDQVREMNEIDGEEAGAGARLLLIKEVTAGNCS</sequence>
<reference evidence="2 3" key="1">
    <citation type="submission" date="2018-03" db="EMBL/GenBank/DDBJ databases">
        <title>Lachnoclostridium SNUG30386 gen.nov., sp.nov., isolated from human faeces.</title>
        <authorList>
            <person name="Seo B."/>
            <person name="Jeon K."/>
            <person name="Ko G."/>
        </authorList>
    </citation>
    <scope>NUCLEOTIDE SEQUENCE [LARGE SCALE GENOMIC DNA]</scope>
    <source>
        <strain evidence="2 3">SNUG30386</strain>
    </source>
</reference>
<dbReference type="EMBL" id="PYLO01000002">
    <property type="protein sequence ID" value="PST37771.1"/>
    <property type="molecule type" value="Genomic_DNA"/>
</dbReference>
<evidence type="ECO:0000259" key="1">
    <source>
        <dbReference type="PROSITE" id="PS51782"/>
    </source>
</evidence>
<evidence type="ECO:0000313" key="3">
    <source>
        <dbReference type="Proteomes" id="UP000241048"/>
    </source>
</evidence>
<dbReference type="RefSeq" id="WP_107000814.1">
    <property type="nucleotide sequence ID" value="NZ_JAQDZI010000002.1"/>
</dbReference>
<keyword evidence="3" id="KW-1185">Reference proteome</keyword>
<dbReference type="AlphaFoldDB" id="A0A2T3FR82"/>